<evidence type="ECO:0000313" key="3">
    <source>
        <dbReference type="Proteomes" id="UP001381693"/>
    </source>
</evidence>
<feature type="non-terminal residue" evidence="2">
    <location>
        <position position="1"/>
    </location>
</feature>
<dbReference type="PANTHER" id="PTHR47048:SF1">
    <property type="entry name" value="PROTEIN SCAF11"/>
    <property type="match status" value="1"/>
</dbReference>
<keyword evidence="3" id="KW-1185">Reference proteome</keyword>
<sequence length="79" mass="9257">QQKAALEIKVVQEVKKYLDPYYRNKSISKDEYKQIVAKCVKKVVSAECGDVIESEKMQTLVLGYIKVYKHRHMKSQMSF</sequence>
<protein>
    <recommendedName>
        <fullName evidence="1">SFR19-like C-terminal domain-containing protein</fullName>
    </recommendedName>
</protein>
<dbReference type="EMBL" id="JAXCGZ010009841">
    <property type="protein sequence ID" value="KAK7076117.1"/>
    <property type="molecule type" value="Genomic_DNA"/>
</dbReference>
<dbReference type="Proteomes" id="UP001381693">
    <property type="component" value="Unassembled WGS sequence"/>
</dbReference>
<name>A0AAN9AAC9_HALRR</name>
<dbReference type="GO" id="GO:0005694">
    <property type="term" value="C:chromosome"/>
    <property type="evidence" value="ECO:0007669"/>
    <property type="project" value="InterPro"/>
</dbReference>
<reference evidence="2 3" key="1">
    <citation type="submission" date="2023-11" db="EMBL/GenBank/DDBJ databases">
        <title>Halocaridina rubra genome assembly.</title>
        <authorList>
            <person name="Smith C."/>
        </authorList>
    </citation>
    <scope>NUCLEOTIDE SEQUENCE [LARGE SCALE GENOMIC DNA]</scope>
    <source>
        <strain evidence="2">EP-1</strain>
        <tissue evidence="2">Whole</tissue>
    </source>
</reference>
<dbReference type="GO" id="GO:0000245">
    <property type="term" value="P:spliceosomal complex assembly"/>
    <property type="evidence" value="ECO:0007669"/>
    <property type="project" value="TreeGrafter"/>
</dbReference>
<dbReference type="Pfam" id="PF23030">
    <property type="entry name" value="SCAF11-like_C"/>
    <property type="match status" value="1"/>
</dbReference>
<dbReference type="GO" id="GO:0006355">
    <property type="term" value="P:regulation of DNA-templated transcription"/>
    <property type="evidence" value="ECO:0007669"/>
    <property type="project" value="InterPro"/>
</dbReference>
<evidence type="ECO:0000259" key="1">
    <source>
        <dbReference type="Pfam" id="PF23030"/>
    </source>
</evidence>
<gene>
    <name evidence="2" type="ORF">SK128_012039</name>
</gene>
<feature type="domain" description="SFR19-like C-terminal" evidence="1">
    <location>
        <begin position="2"/>
        <end position="75"/>
    </location>
</feature>
<accession>A0AAN9AAC9</accession>
<proteinExistence type="predicted"/>
<dbReference type="PANTHER" id="PTHR47048">
    <property type="entry name" value="PROTEIN SCAF11"/>
    <property type="match status" value="1"/>
</dbReference>
<evidence type="ECO:0000313" key="2">
    <source>
        <dbReference type="EMBL" id="KAK7076117.1"/>
    </source>
</evidence>
<dbReference type="GO" id="GO:0003723">
    <property type="term" value="F:RNA binding"/>
    <property type="evidence" value="ECO:0007669"/>
    <property type="project" value="TreeGrafter"/>
</dbReference>
<dbReference type="InterPro" id="IPR057031">
    <property type="entry name" value="SFR19-like_C"/>
</dbReference>
<comment type="caution">
    <text evidence="2">The sequence shown here is derived from an EMBL/GenBank/DDBJ whole genome shotgun (WGS) entry which is preliminary data.</text>
</comment>
<dbReference type="AlphaFoldDB" id="A0AAN9AAC9"/>
<organism evidence="2 3">
    <name type="scientific">Halocaridina rubra</name>
    <name type="common">Hawaiian red shrimp</name>
    <dbReference type="NCBI Taxonomy" id="373956"/>
    <lineage>
        <taxon>Eukaryota</taxon>
        <taxon>Metazoa</taxon>
        <taxon>Ecdysozoa</taxon>
        <taxon>Arthropoda</taxon>
        <taxon>Crustacea</taxon>
        <taxon>Multicrustacea</taxon>
        <taxon>Malacostraca</taxon>
        <taxon>Eumalacostraca</taxon>
        <taxon>Eucarida</taxon>
        <taxon>Decapoda</taxon>
        <taxon>Pleocyemata</taxon>
        <taxon>Caridea</taxon>
        <taxon>Atyoidea</taxon>
        <taxon>Atyidae</taxon>
        <taxon>Halocaridina</taxon>
    </lineage>
</organism>